<feature type="transmembrane region" description="Helical" evidence="1">
    <location>
        <begin position="10"/>
        <end position="28"/>
    </location>
</feature>
<accession>F0RSN8</accession>
<reference evidence="3" key="1">
    <citation type="submission" date="2011-02" db="EMBL/GenBank/DDBJ databases">
        <title>Complete sequence of Spirochaeta sp. Buddy.</title>
        <authorList>
            <person name="Lucas S."/>
            <person name="Copeland A."/>
            <person name="Lapidus A."/>
            <person name="Cheng J.-F."/>
            <person name="Goodwin L."/>
            <person name="Pitluck S."/>
            <person name="Zeytun A."/>
            <person name="Detter J.C."/>
            <person name="Han C."/>
            <person name="Tapia R."/>
            <person name="Land M."/>
            <person name="Hauser L."/>
            <person name="Kyrpides N."/>
            <person name="Ivanova N."/>
            <person name="Mikhailova N."/>
            <person name="Pagani I."/>
            <person name="Ritalahti K.M."/>
            <person name="Loeffler F.E."/>
            <person name="Woyke T."/>
        </authorList>
    </citation>
    <scope>NUCLEOTIDE SEQUENCE [LARGE SCALE GENOMIC DNA]</scope>
    <source>
        <strain evidence="3">ATCC BAA-1886 / DSM 22777 / Buddy</strain>
    </source>
</reference>
<dbReference type="EMBL" id="CP002541">
    <property type="protein sequence ID" value="ADY14497.1"/>
    <property type="molecule type" value="Genomic_DNA"/>
</dbReference>
<dbReference type="STRING" id="158189.SpiBuddy_2688"/>
<sequence>MQNSSKPERLIFLLLVPFYCIGILLHSIEATLPLMLLFTPYTIAATSILGFAFEIKARNRNLLIWAVVTLLVTLCLEIVGVATSLVFGAYTYGQTLGLKLLGVPLLIGINWTIIIMGIAQVAVRVLEKPLLAAFATAIFTVVFDYVMEPVAIAFDYWTWAEGDIPLQNYIAWFCIAFVFALLFAQHKLTTTNKVPTLIVGIQFVFFTGLRVFAL</sequence>
<dbReference type="PANTHER" id="PTHR39419:SF1">
    <property type="entry name" value="SLL0814 PROTEIN"/>
    <property type="match status" value="1"/>
</dbReference>
<dbReference type="Proteomes" id="UP000008466">
    <property type="component" value="Chromosome"/>
</dbReference>
<keyword evidence="1" id="KW-0812">Transmembrane</keyword>
<dbReference type="OrthoDB" id="9811293at2"/>
<evidence type="ECO:0000313" key="2">
    <source>
        <dbReference type="EMBL" id="ADY14497.1"/>
    </source>
</evidence>
<dbReference type="Pfam" id="PF04240">
    <property type="entry name" value="Caroten_synth"/>
    <property type="match status" value="1"/>
</dbReference>
<dbReference type="KEGG" id="sbu:SpiBuddy_2688"/>
<feature type="transmembrane region" description="Helical" evidence="1">
    <location>
        <begin position="62"/>
        <end position="90"/>
    </location>
</feature>
<keyword evidence="1" id="KW-0472">Membrane</keyword>
<evidence type="ECO:0000256" key="1">
    <source>
        <dbReference type="SAM" id="Phobius"/>
    </source>
</evidence>
<dbReference type="eggNOG" id="COG2324">
    <property type="taxonomic scope" value="Bacteria"/>
</dbReference>
<name>F0RSN8_SPHGB</name>
<gene>
    <name evidence="2" type="ordered locus">SpiBuddy_2688</name>
</gene>
<feature type="transmembrane region" description="Helical" evidence="1">
    <location>
        <begin position="196"/>
        <end position="213"/>
    </location>
</feature>
<organism evidence="2 3">
    <name type="scientific">Sphaerochaeta globosa (strain ATCC BAA-1886 / DSM 22777 / Buddy)</name>
    <name type="common">Spirochaeta sp. (strain Buddy)</name>
    <dbReference type="NCBI Taxonomy" id="158189"/>
    <lineage>
        <taxon>Bacteria</taxon>
        <taxon>Pseudomonadati</taxon>
        <taxon>Spirochaetota</taxon>
        <taxon>Spirochaetia</taxon>
        <taxon>Spirochaetales</taxon>
        <taxon>Sphaerochaetaceae</taxon>
        <taxon>Sphaerochaeta</taxon>
    </lineage>
</organism>
<keyword evidence="3" id="KW-1185">Reference proteome</keyword>
<dbReference type="RefSeq" id="WP_013608341.1">
    <property type="nucleotide sequence ID" value="NC_015152.1"/>
</dbReference>
<evidence type="ECO:0008006" key="4">
    <source>
        <dbReference type="Google" id="ProtNLM"/>
    </source>
</evidence>
<protein>
    <recommendedName>
        <fullName evidence="4">Carotenoid biosynthesis protein</fullName>
    </recommendedName>
</protein>
<evidence type="ECO:0000313" key="3">
    <source>
        <dbReference type="Proteomes" id="UP000008466"/>
    </source>
</evidence>
<feature type="transmembrane region" description="Helical" evidence="1">
    <location>
        <begin position="130"/>
        <end position="154"/>
    </location>
</feature>
<feature type="transmembrane region" description="Helical" evidence="1">
    <location>
        <begin position="102"/>
        <end position="123"/>
    </location>
</feature>
<proteinExistence type="predicted"/>
<dbReference type="AlphaFoldDB" id="F0RSN8"/>
<keyword evidence="1" id="KW-1133">Transmembrane helix</keyword>
<dbReference type="HOGENOM" id="CLU_070738_2_0_12"/>
<feature type="transmembrane region" description="Helical" evidence="1">
    <location>
        <begin position="166"/>
        <end position="184"/>
    </location>
</feature>
<dbReference type="PANTHER" id="PTHR39419">
    <property type="entry name" value="SLL0814 PROTEIN"/>
    <property type="match status" value="1"/>
</dbReference>
<feature type="transmembrane region" description="Helical" evidence="1">
    <location>
        <begin position="34"/>
        <end position="55"/>
    </location>
</feature>
<dbReference type="InterPro" id="IPR007354">
    <property type="entry name" value="CruF-like"/>
</dbReference>